<reference evidence="4 5" key="2">
    <citation type="submission" date="2024-05" db="EMBL/GenBank/DDBJ databases">
        <authorList>
            <person name="Chen Y."/>
            <person name="Shah S."/>
            <person name="Dougan E. K."/>
            <person name="Thang M."/>
            <person name="Chan C."/>
        </authorList>
    </citation>
    <scope>NUCLEOTIDE SEQUENCE [LARGE SCALE GENOMIC DNA]</scope>
</reference>
<dbReference type="Proteomes" id="UP001152797">
    <property type="component" value="Unassembled WGS sequence"/>
</dbReference>
<evidence type="ECO:0000259" key="2">
    <source>
        <dbReference type="SMART" id="SM00474"/>
    </source>
</evidence>
<dbReference type="PANTHER" id="PTHR46814:SF1">
    <property type="entry name" value="EGALITARIAN, ISOFORM B"/>
    <property type="match status" value="1"/>
</dbReference>
<dbReference type="EMBL" id="CAMXCT010000099">
    <property type="protein sequence ID" value="CAI3973802.1"/>
    <property type="molecule type" value="Genomic_DNA"/>
</dbReference>
<dbReference type="InterPro" id="IPR036322">
    <property type="entry name" value="WD40_repeat_dom_sf"/>
</dbReference>
<evidence type="ECO:0000313" key="3">
    <source>
        <dbReference type="EMBL" id="CAI3973802.1"/>
    </source>
</evidence>
<accession>A0A9P1BI12</accession>
<dbReference type="PROSITE" id="PS50082">
    <property type="entry name" value="WD_REPEATS_2"/>
    <property type="match status" value="1"/>
</dbReference>
<evidence type="ECO:0000256" key="1">
    <source>
        <dbReference type="PROSITE-ProRule" id="PRU00221"/>
    </source>
</evidence>
<dbReference type="InterPro" id="IPR002562">
    <property type="entry name" value="3'-5'_exonuclease_dom"/>
</dbReference>
<dbReference type="InterPro" id="IPR012337">
    <property type="entry name" value="RNaseH-like_sf"/>
</dbReference>
<dbReference type="Pfam" id="PF01612">
    <property type="entry name" value="DNA_pol_A_exo1"/>
    <property type="match status" value="1"/>
</dbReference>
<reference evidence="3" key="1">
    <citation type="submission" date="2022-10" db="EMBL/GenBank/DDBJ databases">
        <authorList>
            <person name="Chen Y."/>
            <person name="Dougan E. K."/>
            <person name="Chan C."/>
            <person name="Rhodes N."/>
            <person name="Thang M."/>
        </authorList>
    </citation>
    <scope>NUCLEOTIDE SEQUENCE</scope>
</reference>
<organism evidence="3">
    <name type="scientific">Cladocopium goreaui</name>
    <dbReference type="NCBI Taxonomy" id="2562237"/>
    <lineage>
        <taxon>Eukaryota</taxon>
        <taxon>Sar</taxon>
        <taxon>Alveolata</taxon>
        <taxon>Dinophyceae</taxon>
        <taxon>Suessiales</taxon>
        <taxon>Symbiodiniaceae</taxon>
        <taxon>Cladocopium</taxon>
    </lineage>
</organism>
<keyword evidence="1" id="KW-0853">WD repeat</keyword>
<feature type="non-terminal residue" evidence="3">
    <location>
        <position position="1"/>
    </location>
</feature>
<name>A0A9P1BI12_9DINO</name>
<dbReference type="EMBL" id="CAMXCT020000099">
    <property type="protein sequence ID" value="CAL1127177.1"/>
    <property type="molecule type" value="Genomic_DNA"/>
</dbReference>
<dbReference type="Pfam" id="PF00400">
    <property type="entry name" value="WD40"/>
    <property type="match status" value="2"/>
</dbReference>
<dbReference type="GO" id="GO:0008408">
    <property type="term" value="F:3'-5' exonuclease activity"/>
    <property type="evidence" value="ECO:0007669"/>
    <property type="project" value="InterPro"/>
</dbReference>
<dbReference type="InterPro" id="IPR036397">
    <property type="entry name" value="RNaseH_sf"/>
</dbReference>
<evidence type="ECO:0000313" key="5">
    <source>
        <dbReference type="Proteomes" id="UP001152797"/>
    </source>
</evidence>
<evidence type="ECO:0000313" key="4">
    <source>
        <dbReference type="EMBL" id="CAL4761114.1"/>
    </source>
</evidence>
<feature type="domain" description="3'-5' exonuclease" evidence="2">
    <location>
        <begin position="23"/>
        <end position="214"/>
    </location>
</feature>
<proteinExistence type="predicted"/>
<sequence length="768" mass="84479">YCPASVAPWPAMRRAAVALARRVHLITCEESAQQWCEKYLEASDTADVSASHGAAIALDCEGVRLGRFGRICLMQMQDHNGRVLLCDALRPGVIKALGPLLQSKRVTKVIHDCREDSAALYHQHGIQLQGIFDTQVAHAQLELLAGRPAYQASATELLLTYLGVESEAPDLKSLMLQDANLWSRRPLTNTLVAYAIQSVVHLLNLRLRLLEECDRRAEAEAASLKKDIAEASTRAVSYCLLNSEFPTAESMAKTGTRLWALMASRCPEKLVLKLNAGRVGLVTTPSAMQRFQDVELGDMVFCCISGVSIDGRFLYLDRYDHDWDFFDHQLRPSNTPEVGVYGREHRFSTSLFSSDVDPLLLRGLPGLASEDKAAGSSAWDVSPEDLGDPFEEATNATTGDNLEALGLPILADETLQLVEFREVCCTSICCDLTEQNAKVAVSYDTGNVSILELGEDVVDAMTFACSQVDNKINTMAMLPNPRLCRTDETYSKQHILVGTEAGIVTDWMMDRNLSDPCQWQAHSKSPLASGEPSGVSALSIGCNEFLSSGADGSLCFWSAGLRQGDRHVLRRILPAHRGAVTCVDSAGARQGSAFSAGQDGHVRYWAEESSAELPEHLRDFRDRSPLAPIDCMCVDRRLSRILAGSQDGYVRLWDTDVWRATKRDGHISARENTRSRFPPLTAVRFNTAEASYHEFVSAAADGSWCLWDLRVPSPVKGQVKDRTPLISVALNGARLLTCSKSSSLALWDLRSDKVLRKVLAMNFLKAQI</sequence>
<dbReference type="SMART" id="SM00320">
    <property type="entry name" value="WD40"/>
    <property type="match status" value="5"/>
</dbReference>
<dbReference type="EMBL" id="CAMXCT030000099">
    <property type="protein sequence ID" value="CAL4761114.1"/>
    <property type="molecule type" value="Genomic_DNA"/>
</dbReference>
<dbReference type="GO" id="GO:0003676">
    <property type="term" value="F:nucleic acid binding"/>
    <property type="evidence" value="ECO:0007669"/>
    <property type="project" value="InterPro"/>
</dbReference>
<dbReference type="PANTHER" id="PTHR46814">
    <property type="entry name" value="EGALITARIAN, ISOFORM B"/>
    <property type="match status" value="1"/>
</dbReference>
<dbReference type="SUPFAM" id="SSF50978">
    <property type="entry name" value="WD40 repeat-like"/>
    <property type="match status" value="1"/>
</dbReference>
<comment type="caution">
    <text evidence="3">The sequence shown here is derived from an EMBL/GenBank/DDBJ whole genome shotgun (WGS) entry which is preliminary data.</text>
</comment>
<dbReference type="SMART" id="SM00474">
    <property type="entry name" value="35EXOc"/>
    <property type="match status" value="1"/>
</dbReference>
<dbReference type="Gene3D" id="3.30.420.10">
    <property type="entry name" value="Ribonuclease H-like superfamily/Ribonuclease H"/>
    <property type="match status" value="1"/>
</dbReference>
<dbReference type="Gene3D" id="2.130.10.10">
    <property type="entry name" value="YVTN repeat-like/Quinoprotein amine dehydrogenase"/>
    <property type="match status" value="2"/>
</dbReference>
<dbReference type="InterPro" id="IPR015943">
    <property type="entry name" value="WD40/YVTN_repeat-like_dom_sf"/>
</dbReference>
<dbReference type="OrthoDB" id="1532798at2759"/>
<dbReference type="InterPro" id="IPR001680">
    <property type="entry name" value="WD40_rpt"/>
</dbReference>
<dbReference type="GO" id="GO:0006139">
    <property type="term" value="P:nucleobase-containing compound metabolic process"/>
    <property type="evidence" value="ECO:0007669"/>
    <property type="project" value="InterPro"/>
</dbReference>
<keyword evidence="5" id="KW-1185">Reference proteome</keyword>
<protein>
    <submittedName>
        <fullName evidence="4">Phosphopantothenoylcysteine decarboxylase</fullName>
    </submittedName>
</protein>
<dbReference type="AlphaFoldDB" id="A0A9P1BI12"/>
<feature type="repeat" description="WD" evidence="1">
    <location>
        <begin position="641"/>
        <end position="654"/>
    </location>
</feature>
<gene>
    <name evidence="3" type="ORF">C1SCF055_LOCUS2258</name>
</gene>
<dbReference type="SUPFAM" id="SSF53098">
    <property type="entry name" value="Ribonuclease H-like"/>
    <property type="match status" value="1"/>
</dbReference>